<dbReference type="Proteomes" id="UP000468413">
    <property type="component" value="Unassembled WGS sequence"/>
</dbReference>
<proteinExistence type="predicted"/>
<reference evidence="2 3" key="1">
    <citation type="submission" date="2019-09" db="EMBL/GenBank/DDBJ databases">
        <title>Characterization of the phylogenetic diversity of two novel species belonging to the genus Bifidobacterium: Bifidobacterium cebidarum sp. nov. and Bifidobacterium leontopitheci sp. nov.</title>
        <authorList>
            <person name="Lugli G.A."/>
            <person name="Duranti S."/>
            <person name="Milani C."/>
            <person name="Turroni F."/>
            <person name="Ventura M."/>
        </authorList>
    </citation>
    <scope>NUCLEOTIDE SEQUENCE [LARGE SCALE GENOMIC DNA]</scope>
    <source>
        <strain evidence="2 3">LMG 31469</strain>
    </source>
</reference>
<keyword evidence="3" id="KW-1185">Reference proteome</keyword>
<protein>
    <submittedName>
        <fullName evidence="2">Uncharacterized protein</fullName>
    </submittedName>
</protein>
<feature type="transmembrane region" description="Helical" evidence="1">
    <location>
        <begin position="116"/>
        <end position="136"/>
    </location>
</feature>
<name>A0A6I1GFR7_9BIFI</name>
<dbReference type="RefSeq" id="WP_152209714.1">
    <property type="nucleotide sequence ID" value="NZ_WBVS01000004.1"/>
</dbReference>
<dbReference type="EMBL" id="WBVS01000004">
    <property type="protein sequence ID" value="KAB7788377.1"/>
    <property type="molecule type" value="Genomic_DNA"/>
</dbReference>
<feature type="transmembrane region" description="Helical" evidence="1">
    <location>
        <begin position="6"/>
        <end position="25"/>
    </location>
</feature>
<feature type="transmembrane region" description="Helical" evidence="1">
    <location>
        <begin position="148"/>
        <end position="170"/>
    </location>
</feature>
<keyword evidence="1" id="KW-0472">Membrane</keyword>
<organism evidence="2 3">
    <name type="scientific">Bifidobacterium cebidarum</name>
    <dbReference type="NCBI Taxonomy" id="2650773"/>
    <lineage>
        <taxon>Bacteria</taxon>
        <taxon>Bacillati</taxon>
        <taxon>Actinomycetota</taxon>
        <taxon>Actinomycetes</taxon>
        <taxon>Bifidobacteriales</taxon>
        <taxon>Bifidobacteriaceae</taxon>
        <taxon>Bifidobacterium</taxon>
    </lineage>
</organism>
<gene>
    <name evidence="2" type="ORF">F7D08_1118</name>
</gene>
<feature type="transmembrane region" description="Helical" evidence="1">
    <location>
        <begin position="84"/>
        <end position="104"/>
    </location>
</feature>
<comment type="caution">
    <text evidence="2">The sequence shown here is derived from an EMBL/GenBank/DDBJ whole genome shotgun (WGS) entry which is preliminary data.</text>
</comment>
<dbReference type="AlphaFoldDB" id="A0A6I1GFR7"/>
<evidence type="ECO:0000256" key="1">
    <source>
        <dbReference type="SAM" id="Phobius"/>
    </source>
</evidence>
<evidence type="ECO:0000313" key="3">
    <source>
        <dbReference type="Proteomes" id="UP000468413"/>
    </source>
</evidence>
<sequence>MTIDIIYVCTVIIAFTAMLGFSLLIKRRDERPTLNSYYTIEAIASGEGSGFFRFNLLRFTPVCIVTFAETSILCSVHYNIYLRFVAVLISTLLFIACTYVINIIKAFTFGERLINIYCIAGCICFSSLIVYISVFYDYSVFAPSDIEAFIDNIWGTLSSALILVAFFELLRNDNHKEFESLSAVERKERLIKKCFSRLYSKYYIFVRHAASKNNASLSLLMAILIYEDLNRPWYIRKIENVLVNLPGAQLTVGIAQVKSSVPLSDEESIFKASEILYGTADVPRVNLVYAICRYNSSYSYVGSILEIKEILDSANLLRLN</sequence>
<keyword evidence="1" id="KW-0812">Transmembrane</keyword>
<accession>A0A6I1GFR7</accession>
<keyword evidence="1" id="KW-1133">Transmembrane helix</keyword>
<evidence type="ECO:0000313" key="2">
    <source>
        <dbReference type="EMBL" id="KAB7788377.1"/>
    </source>
</evidence>